<dbReference type="PROSITE" id="PS00856">
    <property type="entry name" value="GUANYLATE_KINASE_1"/>
    <property type="match status" value="1"/>
</dbReference>
<dbReference type="InterPro" id="IPR027417">
    <property type="entry name" value="P-loop_NTPase"/>
</dbReference>
<proteinExistence type="inferred from homology"/>
<dbReference type="Gene3D" id="3.40.50.300">
    <property type="entry name" value="P-loop containing nucleotide triphosphate hydrolases"/>
    <property type="match status" value="1"/>
</dbReference>
<dbReference type="GO" id="GO:0005829">
    <property type="term" value="C:cytosol"/>
    <property type="evidence" value="ECO:0007669"/>
    <property type="project" value="TreeGrafter"/>
</dbReference>
<dbReference type="SUPFAM" id="SSF52540">
    <property type="entry name" value="P-loop containing nucleoside triphosphate hydrolases"/>
    <property type="match status" value="1"/>
</dbReference>
<protein>
    <submittedName>
        <fullName evidence="5">Guanylate kinase</fullName>
    </submittedName>
</protein>
<dbReference type="InterPro" id="IPR008145">
    <property type="entry name" value="GK/Ca_channel_bsu"/>
</dbReference>
<keyword evidence="3 5" id="KW-0418">Kinase</keyword>
<dbReference type="SMART" id="SM00072">
    <property type="entry name" value="GuKc"/>
    <property type="match status" value="1"/>
</dbReference>
<feature type="domain" description="Guanylate kinase-like" evidence="4">
    <location>
        <begin position="4"/>
        <end position="199"/>
    </location>
</feature>
<gene>
    <name evidence="5" type="ORF">UT08_C0010G0027</name>
</gene>
<accession>A0A0G0LB80</accession>
<evidence type="ECO:0000313" key="6">
    <source>
        <dbReference type="Proteomes" id="UP000034081"/>
    </source>
</evidence>
<name>A0A0G0LB80_9BACT</name>
<evidence type="ECO:0000313" key="5">
    <source>
        <dbReference type="EMBL" id="KKQ85100.1"/>
    </source>
</evidence>
<evidence type="ECO:0000256" key="3">
    <source>
        <dbReference type="ARBA" id="ARBA00022777"/>
    </source>
</evidence>
<sequence length="199" mass="23876">MDQGKLIIITGFMASGKDTVVNKLIESNPDFKKVITHTSRPPRANEKHGVDYNFVSKYEFRKMIKRREMLEHVIYESHYKGTSKKEIEVVFDKKDVIWRIDMERAAMVENLFYEKYDKKTAEDLVKRTIKVLLKPENLDVVFKRYKKRDLESYNEKRLKIRLNKELNIYKKYQDKFPNIIENKTGKINRTLTQIRHIIS</sequence>
<reference evidence="5 6" key="1">
    <citation type="journal article" date="2015" name="Nature">
        <title>rRNA introns, odd ribosomes, and small enigmatic genomes across a large radiation of phyla.</title>
        <authorList>
            <person name="Brown C.T."/>
            <person name="Hug L.A."/>
            <person name="Thomas B.C."/>
            <person name="Sharon I."/>
            <person name="Castelle C.J."/>
            <person name="Singh A."/>
            <person name="Wilkins M.J."/>
            <person name="Williams K.H."/>
            <person name="Banfield J.F."/>
        </authorList>
    </citation>
    <scope>NUCLEOTIDE SEQUENCE [LARGE SCALE GENOMIC DNA]</scope>
</reference>
<evidence type="ECO:0000256" key="2">
    <source>
        <dbReference type="ARBA" id="ARBA00022679"/>
    </source>
</evidence>
<dbReference type="Proteomes" id="UP000034081">
    <property type="component" value="Unassembled WGS sequence"/>
</dbReference>
<evidence type="ECO:0000256" key="1">
    <source>
        <dbReference type="ARBA" id="ARBA00005790"/>
    </source>
</evidence>
<organism evidence="5 6">
    <name type="scientific">Candidatus Woesebacteria bacterium GW2011_GWB1_38_8</name>
    <dbReference type="NCBI Taxonomy" id="1618570"/>
    <lineage>
        <taxon>Bacteria</taxon>
        <taxon>Candidatus Woeseibacteriota</taxon>
    </lineage>
</organism>
<comment type="caution">
    <text evidence="5">The sequence shown here is derived from an EMBL/GenBank/DDBJ whole genome shotgun (WGS) entry which is preliminary data.</text>
</comment>
<evidence type="ECO:0000259" key="4">
    <source>
        <dbReference type="PROSITE" id="PS50052"/>
    </source>
</evidence>
<dbReference type="CDD" id="cd00071">
    <property type="entry name" value="GMPK"/>
    <property type="match status" value="1"/>
</dbReference>
<dbReference type="STRING" id="1618570.UT08_C0010G0027"/>
<dbReference type="GO" id="GO:0004385">
    <property type="term" value="F:GMP kinase activity"/>
    <property type="evidence" value="ECO:0007669"/>
    <property type="project" value="TreeGrafter"/>
</dbReference>
<dbReference type="PROSITE" id="PS50052">
    <property type="entry name" value="GUANYLATE_KINASE_2"/>
    <property type="match status" value="1"/>
</dbReference>
<dbReference type="InterPro" id="IPR008144">
    <property type="entry name" value="Guanylate_kin-like_dom"/>
</dbReference>
<comment type="similarity">
    <text evidence="1">Belongs to the guanylate kinase family.</text>
</comment>
<dbReference type="InterPro" id="IPR020590">
    <property type="entry name" value="Guanylate_kinase_CS"/>
</dbReference>
<dbReference type="PANTHER" id="PTHR23117:SF13">
    <property type="entry name" value="GUANYLATE KINASE"/>
    <property type="match status" value="1"/>
</dbReference>
<dbReference type="Pfam" id="PF00625">
    <property type="entry name" value="Guanylate_kin"/>
    <property type="match status" value="1"/>
</dbReference>
<keyword evidence="2" id="KW-0808">Transferase</keyword>
<dbReference type="AlphaFoldDB" id="A0A0G0LB80"/>
<dbReference type="EMBL" id="LBVL01000010">
    <property type="protein sequence ID" value="KKQ85100.1"/>
    <property type="molecule type" value="Genomic_DNA"/>
</dbReference>
<dbReference type="PANTHER" id="PTHR23117">
    <property type="entry name" value="GUANYLATE KINASE-RELATED"/>
    <property type="match status" value="1"/>
</dbReference>